<sequence length="247" mass="24499">MADAITGQLTALTSPLTVVGKTGLVLTMSSGLIAGGAIPALAGTTAAATTGRSAEGGMVTAAMPASALAMASSLSVQNSGLTAPAAAQVTFEKSAFKAIKSSARPASAETSAGAAGSSAGSAGTVAPGAAVNGSAVLAIAARYVGTPYLYGGTTPNGFDCSGYTGYVYRQLGVSLPRTADQQLNATRQISRADARPGDLVFFVSGGRAYHNGIYAGGNLMYDSPRSGKSVSKRDIWSADVVFTRVTG</sequence>
<dbReference type="SUPFAM" id="SSF54001">
    <property type="entry name" value="Cysteine proteinases"/>
    <property type="match status" value="1"/>
</dbReference>
<dbReference type="PANTHER" id="PTHR47053">
    <property type="entry name" value="MUREIN DD-ENDOPEPTIDASE MEPH-RELATED"/>
    <property type="match status" value="1"/>
</dbReference>
<evidence type="ECO:0000256" key="2">
    <source>
        <dbReference type="ARBA" id="ARBA00022670"/>
    </source>
</evidence>
<feature type="domain" description="NlpC/P60" evidence="5">
    <location>
        <begin position="130"/>
        <end position="247"/>
    </location>
</feature>
<dbReference type="PROSITE" id="PS51935">
    <property type="entry name" value="NLPC_P60"/>
    <property type="match status" value="1"/>
</dbReference>
<comment type="similarity">
    <text evidence="1">Belongs to the peptidase C40 family.</text>
</comment>
<evidence type="ECO:0000256" key="4">
    <source>
        <dbReference type="ARBA" id="ARBA00022807"/>
    </source>
</evidence>
<keyword evidence="3" id="KW-0378">Hydrolase</keyword>
<dbReference type="Gene3D" id="3.90.1720.10">
    <property type="entry name" value="endopeptidase domain like (from Nostoc punctiforme)"/>
    <property type="match status" value="1"/>
</dbReference>
<evidence type="ECO:0000313" key="7">
    <source>
        <dbReference type="Proteomes" id="UP001612915"/>
    </source>
</evidence>
<dbReference type="Pfam" id="PF00877">
    <property type="entry name" value="NLPC_P60"/>
    <property type="match status" value="1"/>
</dbReference>
<reference evidence="6 7" key="1">
    <citation type="submission" date="2024-10" db="EMBL/GenBank/DDBJ databases">
        <title>The Natural Products Discovery Center: Release of the First 8490 Sequenced Strains for Exploring Actinobacteria Biosynthetic Diversity.</title>
        <authorList>
            <person name="Kalkreuter E."/>
            <person name="Kautsar S.A."/>
            <person name="Yang D."/>
            <person name="Bader C.D."/>
            <person name="Teijaro C.N."/>
            <person name="Fluegel L."/>
            <person name="Davis C.M."/>
            <person name="Simpson J.R."/>
            <person name="Lauterbach L."/>
            <person name="Steele A.D."/>
            <person name="Gui C."/>
            <person name="Meng S."/>
            <person name="Li G."/>
            <person name="Viehrig K."/>
            <person name="Ye F."/>
            <person name="Su P."/>
            <person name="Kiefer A.F."/>
            <person name="Nichols A."/>
            <person name="Cepeda A.J."/>
            <person name="Yan W."/>
            <person name="Fan B."/>
            <person name="Jiang Y."/>
            <person name="Adhikari A."/>
            <person name="Zheng C.-J."/>
            <person name="Schuster L."/>
            <person name="Cowan T.M."/>
            <person name="Smanski M.J."/>
            <person name="Chevrette M.G."/>
            <person name="De Carvalho L.P.S."/>
            <person name="Shen B."/>
        </authorList>
    </citation>
    <scope>NUCLEOTIDE SEQUENCE [LARGE SCALE GENOMIC DNA]</scope>
    <source>
        <strain evidence="6 7">NPDC049639</strain>
    </source>
</reference>
<evidence type="ECO:0000256" key="3">
    <source>
        <dbReference type="ARBA" id="ARBA00022801"/>
    </source>
</evidence>
<dbReference type="Proteomes" id="UP001612915">
    <property type="component" value="Unassembled WGS sequence"/>
</dbReference>
<proteinExistence type="inferred from homology"/>
<dbReference type="InterPro" id="IPR000064">
    <property type="entry name" value="NLP_P60_dom"/>
</dbReference>
<keyword evidence="2" id="KW-0645">Protease</keyword>
<comment type="caution">
    <text evidence="6">The sequence shown here is derived from an EMBL/GenBank/DDBJ whole genome shotgun (WGS) entry which is preliminary data.</text>
</comment>
<evidence type="ECO:0000259" key="5">
    <source>
        <dbReference type="PROSITE" id="PS51935"/>
    </source>
</evidence>
<keyword evidence="4" id="KW-0788">Thiol protease</keyword>
<accession>A0ABW8AVJ1</accession>
<dbReference type="InterPro" id="IPR051202">
    <property type="entry name" value="Peptidase_C40"/>
</dbReference>
<organism evidence="6 7">
    <name type="scientific">Spongisporangium articulatum</name>
    <dbReference type="NCBI Taxonomy" id="3362603"/>
    <lineage>
        <taxon>Bacteria</taxon>
        <taxon>Bacillati</taxon>
        <taxon>Actinomycetota</taxon>
        <taxon>Actinomycetes</taxon>
        <taxon>Kineosporiales</taxon>
        <taxon>Kineosporiaceae</taxon>
        <taxon>Spongisporangium</taxon>
    </lineage>
</organism>
<gene>
    <name evidence="6" type="ORF">ACIB24_22665</name>
</gene>
<dbReference type="EMBL" id="JBITLV010000010">
    <property type="protein sequence ID" value="MFI7589882.1"/>
    <property type="molecule type" value="Genomic_DNA"/>
</dbReference>
<protein>
    <submittedName>
        <fullName evidence="6">C40 family peptidase</fullName>
    </submittedName>
</protein>
<dbReference type="RefSeq" id="WP_398284482.1">
    <property type="nucleotide sequence ID" value="NZ_JBITLV010000010.1"/>
</dbReference>
<evidence type="ECO:0000313" key="6">
    <source>
        <dbReference type="EMBL" id="MFI7589882.1"/>
    </source>
</evidence>
<name>A0ABW8AVJ1_9ACTN</name>
<dbReference type="PANTHER" id="PTHR47053:SF1">
    <property type="entry name" value="MUREIN DD-ENDOPEPTIDASE MEPH-RELATED"/>
    <property type="match status" value="1"/>
</dbReference>
<dbReference type="InterPro" id="IPR038765">
    <property type="entry name" value="Papain-like_cys_pep_sf"/>
</dbReference>
<keyword evidence="7" id="KW-1185">Reference proteome</keyword>
<evidence type="ECO:0000256" key="1">
    <source>
        <dbReference type="ARBA" id="ARBA00007074"/>
    </source>
</evidence>